<evidence type="ECO:0000313" key="2">
    <source>
        <dbReference type="Proteomes" id="UP000316621"/>
    </source>
</evidence>
<keyword evidence="2" id="KW-1185">Reference proteome</keyword>
<protein>
    <submittedName>
        <fullName evidence="1">Uncharacterized protein</fullName>
    </submittedName>
</protein>
<accession>A0A4Y7KHT4</accession>
<name>A0A4Y7KHT4_PAPSO</name>
<dbReference type="EMBL" id="CM010721">
    <property type="protein sequence ID" value="RZC71731.1"/>
    <property type="molecule type" value="Genomic_DNA"/>
</dbReference>
<proteinExistence type="predicted"/>
<dbReference type="Proteomes" id="UP000316621">
    <property type="component" value="Chromosome 7"/>
</dbReference>
<organism evidence="1 2">
    <name type="scientific">Papaver somniferum</name>
    <name type="common">Opium poppy</name>
    <dbReference type="NCBI Taxonomy" id="3469"/>
    <lineage>
        <taxon>Eukaryota</taxon>
        <taxon>Viridiplantae</taxon>
        <taxon>Streptophyta</taxon>
        <taxon>Embryophyta</taxon>
        <taxon>Tracheophyta</taxon>
        <taxon>Spermatophyta</taxon>
        <taxon>Magnoliopsida</taxon>
        <taxon>Ranunculales</taxon>
        <taxon>Papaveraceae</taxon>
        <taxon>Papaveroideae</taxon>
        <taxon>Papaver</taxon>
    </lineage>
</organism>
<gene>
    <name evidence="1" type="ORF">C5167_034920</name>
</gene>
<dbReference type="AlphaFoldDB" id="A0A4Y7KHT4"/>
<sequence length="100" mass="11893">MEAKAQEKSLRLEDLQASRMRERDWRNQLEESYILGTYRHVLGFHPVHINMYCMLIRAKDSLSRFLASIKDEKDAEDYLTDLKCEHVLGHHPTHINTKIR</sequence>
<dbReference type="Gramene" id="RZC71731">
    <property type="protein sequence ID" value="RZC71731"/>
    <property type="gene ID" value="C5167_034920"/>
</dbReference>
<evidence type="ECO:0000313" key="1">
    <source>
        <dbReference type="EMBL" id="RZC71731.1"/>
    </source>
</evidence>
<reference evidence="1 2" key="1">
    <citation type="journal article" date="2018" name="Science">
        <title>The opium poppy genome and morphinan production.</title>
        <authorList>
            <person name="Guo L."/>
            <person name="Winzer T."/>
            <person name="Yang X."/>
            <person name="Li Y."/>
            <person name="Ning Z."/>
            <person name="He Z."/>
            <person name="Teodor R."/>
            <person name="Lu Y."/>
            <person name="Bowser T.A."/>
            <person name="Graham I.A."/>
            <person name="Ye K."/>
        </authorList>
    </citation>
    <scope>NUCLEOTIDE SEQUENCE [LARGE SCALE GENOMIC DNA]</scope>
    <source>
        <strain evidence="2">cv. HN1</strain>
        <tissue evidence="1">Leaves</tissue>
    </source>
</reference>